<keyword evidence="2" id="KW-0732">Signal</keyword>
<gene>
    <name evidence="6" type="ORF">CARUB_v10017363mg</name>
</gene>
<proteinExistence type="inferred from homology"/>
<keyword evidence="5" id="KW-0472">Membrane</keyword>
<keyword evidence="7" id="KW-1185">Reference proteome</keyword>
<evidence type="ECO:0000256" key="2">
    <source>
        <dbReference type="ARBA" id="ARBA00022729"/>
    </source>
</evidence>
<dbReference type="Pfam" id="PF00657">
    <property type="entry name" value="Lipase_GDSL"/>
    <property type="match status" value="1"/>
</dbReference>
<dbReference type="STRING" id="81985.R0HG90"/>
<dbReference type="KEGG" id="crb:17885037"/>
<dbReference type="GO" id="GO:0016788">
    <property type="term" value="F:hydrolase activity, acting on ester bonds"/>
    <property type="evidence" value="ECO:0007669"/>
    <property type="project" value="InterPro"/>
</dbReference>
<dbReference type="PANTHER" id="PTHR22835:SF557">
    <property type="entry name" value="LIPASE_HYDROLASE FAMILY PROTEIN, PUTATIVE, EXPRESSED-RELATED"/>
    <property type="match status" value="1"/>
</dbReference>
<dbReference type="Gene3D" id="3.40.50.1110">
    <property type="entry name" value="SGNH hydrolase"/>
    <property type="match status" value="1"/>
</dbReference>
<dbReference type="InterPro" id="IPR036514">
    <property type="entry name" value="SGNH_hydro_sf"/>
</dbReference>
<evidence type="ECO:0000313" key="7">
    <source>
        <dbReference type="Proteomes" id="UP000029121"/>
    </source>
</evidence>
<reference evidence="7" key="1">
    <citation type="journal article" date="2013" name="Nat. Genet.">
        <title>The Capsella rubella genome and the genomic consequences of rapid mating system evolution.</title>
        <authorList>
            <person name="Slotte T."/>
            <person name="Hazzouri K.M."/>
            <person name="Agren J.A."/>
            <person name="Koenig D."/>
            <person name="Maumus F."/>
            <person name="Guo Y.L."/>
            <person name="Steige K."/>
            <person name="Platts A.E."/>
            <person name="Escobar J.S."/>
            <person name="Newman L.K."/>
            <person name="Wang W."/>
            <person name="Mandakova T."/>
            <person name="Vello E."/>
            <person name="Smith L.M."/>
            <person name="Henz S.R."/>
            <person name="Steffen J."/>
            <person name="Takuno S."/>
            <person name="Brandvain Y."/>
            <person name="Coop G."/>
            <person name="Andolfatto P."/>
            <person name="Hu T.T."/>
            <person name="Blanchette M."/>
            <person name="Clark R.M."/>
            <person name="Quesneville H."/>
            <person name="Nordborg M."/>
            <person name="Gaut B.S."/>
            <person name="Lysak M.A."/>
            <person name="Jenkins J."/>
            <person name="Grimwood J."/>
            <person name="Chapman J."/>
            <person name="Prochnik S."/>
            <person name="Shu S."/>
            <person name="Rokhsar D."/>
            <person name="Schmutz J."/>
            <person name="Weigel D."/>
            <person name="Wright S.I."/>
        </authorList>
    </citation>
    <scope>NUCLEOTIDE SEQUENCE [LARGE SCALE GENOMIC DNA]</scope>
    <source>
        <strain evidence="7">cv. Monte Gargano</strain>
    </source>
</reference>
<keyword evidence="5" id="KW-1133">Transmembrane helix</keyword>
<dbReference type="PANTHER" id="PTHR22835">
    <property type="entry name" value="ZINC FINGER FYVE DOMAIN CONTAINING PROTEIN"/>
    <property type="match status" value="1"/>
</dbReference>
<protein>
    <submittedName>
        <fullName evidence="6">Uncharacterized protein</fullName>
    </submittedName>
</protein>
<evidence type="ECO:0000256" key="1">
    <source>
        <dbReference type="ARBA" id="ARBA00008668"/>
    </source>
</evidence>
<accession>R0HG90</accession>
<dbReference type="Proteomes" id="UP000029121">
    <property type="component" value="Unassembled WGS sequence"/>
</dbReference>
<dbReference type="AlphaFoldDB" id="R0HG90"/>
<evidence type="ECO:0000256" key="3">
    <source>
        <dbReference type="ARBA" id="ARBA00022801"/>
    </source>
</evidence>
<dbReference type="CDD" id="cd01837">
    <property type="entry name" value="SGNH_plant_lipase_like"/>
    <property type="match status" value="1"/>
</dbReference>
<keyword evidence="4" id="KW-0325">Glycoprotein</keyword>
<name>R0HG90_9BRAS</name>
<dbReference type="OrthoDB" id="1600564at2759"/>
<dbReference type="InterPro" id="IPR001087">
    <property type="entry name" value="GDSL"/>
</dbReference>
<sequence length="408" mass="45093">MHYHHCIHNTHDHSPKTSNFQISLPSTMPSSISLLLTTAVILLFSTISAALQPVPNVHRPFTKIYAFGDSFTDTGNSRSGEGPAGFGHLSSPPYGMTYFRRPTNRYTDGRLTIDFVAQSMNLPFLPPYLGLRSTNGSNNGTATDAHGVNFAVSGATVIKHAFFVKNNLTLDMTPQSIETELGWFDKYLETLGTDQKVSLFKDSLFWIGEIGVNDYAYTLGSTVTSDTIRELSISTFTRFLETLLKKGVKYMLVQGHPATGCLTLAMSLAAEDDRDSLGCVQSANNQSYTHNLALQSKLKQLRIKYPTATIVYADYWNAYRAVIQNPGKYGITEKFKACCGTGEPYNFQVFQTCGSAAATACKDPSQYINWDGVHLTEAMYKVMADMFLGGSFTRPRFSNLLIKKLNSL</sequence>
<dbReference type="FunFam" id="3.40.50.1110:FF:000062">
    <property type="entry name" value="GDSL-motif lipase/hydrolase family protein"/>
    <property type="match status" value="1"/>
</dbReference>
<organism evidence="6 7">
    <name type="scientific">Capsella rubella</name>
    <dbReference type="NCBI Taxonomy" id="81985"/>
    <lineage>
        <taxon>Eukaryota</taxon>
        <taxon>Viridiplantae</taxon>
        <taxon>Streptophyta</taxon>
        <taxon>Embryophyta</taxon>
        <taxon>Tracheophyta</taxon>
        <taxon>Spermatophyta</taxon>
        <taxon>Magnoliopsida</taxon>
        <taxon>eudicotyledons</taxon>
        <taxon>Gunneridae</taxon>
        <taxon>Pentapetalae</taxon>
        <taxon>rosids</taxon>
        <taxon>malvids</taxon>
        <taxon>Brassicales</taxon>
        <taxon>Brassicaceae</taxon>
        <taxon>Camelineae</taxon>
        <taxon>Capsella</taxon>
    </lineage>
</organism>
<feature type="transmembrane region" description="Helical" evidence="5">
    <location>
        <begin position="32"/>
        <end position="51"/>
    </location>
</feature>
<keyword evidence="5" id="KW-0812">Transmembrane</keyword>
<dbReference type="eggNOG" id="ENOG502QSMM">
    <property type="taxonomic scope" value="Eukaryota"/>
</dbReference>
<comment type="similarity">
    <text evidence="1">Belongs to the 'GDSL' lipolytic enzyme family.</text>
</comment>
<dbReference type="EMBL" id="KB870809">
    <property type="protein sequence ID" value="EOA24130.1"/>
    <property type="molecule type" value="Genomic_DNA"/>
</dbReference>
<evidence type="ECO:0000313" key="6">
    <source>
        <dbReference type="EMBL" id="EOA24130.1"/>
    </source>
</evidence>
<dbReference type="InterPro" id="IPR035669">
    <property type="entry name" value="SGNH_plant_lipase-like"/>
</dbReference>
<keyword evidence="3" id="KW-0378">Hydrolase</keyword>
<dbReference type="SUPFAM" id="SSF52266">
    <property type="entry name" value="SGNH hydrolase"/>
    <property type="match status" value="1"/>
</dbReference>
<evidence type="ECO:0000256" key="4">
    <source>
        <dbReference type="ARBA" id="ARBA00023180"/>
    </source>
</evidence>
<evidence type="ECO:0000256" key="5">
    <source>
        <dbReference type="SAM" id="Phobius"/>
    </source>
</evidence>